<protein>
    <recommendedName>
        <fullName evidence="3">Nucleotidyl transferase AbiEii/AbiGii toxin family protein</fullName>
    </recommendedName>
</protein>
<proteinExistence type="predicted"/>
<name>W6PUT8_PENRF</name>
<dbReference type="InterPro" id="IPR043519">
    <property type="entry name" value="NT_sf"/>
</dbReference>
<evidence type="ECO:0000313" key="2">
    <source>
        <dbReference type="Proteomes" id="UP000030686"/>
    </source>
</evidence>
<keyword evidence="2" id="KW-1185">Reference proteome</keyword>
<dbReference type="OrthoDB" id="5419802at2759"/>
<dbReference type="OMA" id="FRSWSHR"/>
<dbReference type="Proteomes" id="UP000030686">
    <property type="component" value="Unassembled WGS sequence"/>
</dbReference>
<evidence type="ECO:0008006" key="3">
    <source>
        <dbReference type="Google" id="ProtNLM"/>
    </source>
</evidence>
<dbReference type="Gene3D" id="3.30.460.40">
    <property type="match status" value="1"/>
</dbReference>
<gene>
    <name evidence="1" type="ORF">PROQFM164_S01g001357</name>
</gene>
<dbReference type="AlphaFoldDB" id="W6PUT8"/>
<sequence length="230" mass="26326">MRGLLLPQLETVVSRIAQCLDLLQIDYALMGGAAVCFMAPHPSRRTEDVDLVIHVDQRYITADLLTQRLLNAFPADFGPVNQFGHVIPAFRLRSPSGTIQLIELETATRVTRTINGYPVKIFGAEWLTREKILSQYQRQGPKHLTDIEDIARLVRYCVPNRPELNFDQDAQLQLALASLLRERPRLHSSLRRSIKCNSVFGNWPSHFILIWRSWVRTIVISAYSHQQTIS</sequence>
<organism evidence="1 2">
    <name type="scientific">Penicillium roqueforti (strain FM164)</name>
    <dbReference type="NCBI Taxonomy" id="1365484"/>
    <lineage>
        <taxon>Eukaryota</taxon>
        <taxon>Fungi</taxon>
        <taxon>Dikarya</taxon>
        <taxon>Ascomycota</taxon>
        <taxon>Pezizomycotina</taxon>
        <taxon>Eurotiomycetes</taxon>
        <taxon>Eurotiomycetidae</taxon>
        <taxon>Eurotiales</taxon>
        <taxon>Aspergillaceae</taxon>
        <taxon>Penicillium</taxon>
    </lineage>
</organism>
<accession>W6PUT8</accession>
<dbReference type="EMBL" id="HG792015">
    <property type="protein sequence ID" value="CDM27546.1"/>
    <property type="molecule type" value="Genomic_DNA"/>
</dbReference>
<dbReference type="SUPFAM" id="SSF81301">
    <property type="entry name" value="Nucleotidyltransferase"/>
    <property type="match status" value="1"/>
</dbReference>
<evidence type="ECO:0000313" key="1">
    <source>
        <dbReference type="EMBL" id="CDM27546.1"/>
    </source>
</evidence>
<reference evidence="1" key="1">
    <citation type="journal article" date="2014" name="Nat. Commun.">
        <title>Multiple recent horizontal transfers of a large genomic region in cheese making fungi.</title>
        <authorList>
            <person name="Cheeseman K."/>
            <person name="Ropars J."/>
            <person name="Renault P."/>
            <person name="Dupont J."/>
            <person name="Gouzy J."/>
            <person name="Branca A."/>
            <person name="Abraham A.L."/>
            <person name="Ceppi M."/>
            <person name="Conseiller E."/>
            <person name="Debuchy R."/>
            <person name="Malagnac F."/>
            <person name="Goarin A."/>
            <person name="Silar P."/>
            <person name="Lacoste S."/>
            <person name="Sallet E."/>
            <person name="Bensimon A."/>
            <person name="Giraud T."/>
            <person name="Brygoo Y."/>
        </authorList>
    </citation>
    <scope>NUCLEOTIDE SEQUENCE [LARGE SCALE GENOMIC DNA]</scope>
    <source>
        <strain evidence="1">FM164</strain>
    </source>
</reference>